<sequence>MTLCISSNAFAAIAYDAVSSFEDGLASSLTFSHVNAGNIIIVGTGVRDATDADRPVVSVTYNGDALIPIRADDNTTDNIASELWYRVNPDIGTFNVVVTFTNTTTTAGAGAISLSGVDTSSPIDAQNGTTGSSAASSVNVVTVADNAWIVDTATTTEISSSDITPTGTGKSEKYEISLTSDNVNGGTIGPVTPAGSTATGWSWTGTEGWSISAVSLKPDTGGGGGSNIKTGNGLAVASVKTWDDLAIASTKSKNGLQ</sequence>
<evidence type="ECO:0000313" key="1">
    <source>
        <dbReference type="EMBL" id="CAB4151727.1"/>
    </source>
</evidence>
<accession>A0A6J5N098</accession>
<dbReference type="EMBL" id="LR796572">
    <property type="protein sequence ID" value="CAB4151727.1"/>
    <property type="molecule type" value="Genomic_DNA"/>
</dbReference>
<name>A0A6J5N098_9CAUD</name>
<reference evidence="1" key="1">
    <citation type="submission" date="2020-04" db="EMBL/GenBank/DDBJ databases">
        <authorList>
            <person name="Chiriac C."/>
            <person name="Salcher M."/>
            <person name="Ghai R."/>
            <person name="Kavagutti S V."/>
        </authorList>
    </citation>
    <scope>NUCLEOTIDE SEQUENCE</scope>
</reference>
<protein>
    <submittedName>
        <fullName evidence="1">Uncharacterized protein</fullName>
    </submittedName>
</protein>
<proteinExistence type="predicted"/>
<organism evidence="1">
    <name type="scientific">uncultured Caudovirales phage</name>
    <dbReference type="NCBI Taxonomy" id="2100421"/>
    <lineage>
        <taxon>Viruses</taxon>
        <taxon>Duplodnaviria</taxon>
        <taxon>Heunggongvirae</taxon>
        <taxon>Uroviricota</taxon>
        <taxon>Caudoviricetes</taxon>
        <taxon>Peduoviridae</taxon>
        <taxon>Maltschvirus</taxon>
        <taxon>Maltschvirus maltsch</taxon>
    </lineage>
</organism>
<gene>
    <name evidence="1" type="ORF">UFOVP594_30</name>
</gene>